<reference evidence="2 3" key="1">
    <citation type="submission" date="2024-07" db="EMBL/GenBank/DDBJ databases">
        <title>Chromosome-level genome assembly of the water stick insect Ranatra chinensis (Heteroptera: Nepidae).</title>
        <authorList>
            <person name="Liu X."/>
        </authorList>
    </citation>
    <scope>NUCLEOTIDE SEQUENCE [LARGE SCALE GENOMIC DNA]</scope>
    <source>
        <strain evidence="2">Cailab_2021Rc</strain>
        <tissue evidence="2">Muscle</tissue>
    </source>
</reference>
<proteinExistence type="predicted"/>
<name>A0ABD0Z1A9_9HEMI</name>
<keyword evidence="1" id="KW-0472">Membrane</keyword>
<feature type="transmembrane region" description="Helical" evidence="1">
    <location>
        <begin position="20"/>
        <end position="37"/>
    </location>
</feature>
<sequence>MASRRRNMFYKNNKQETTEIAVLLGLSLMQVAVVTWPQNTASIQFNQFKSINSKQIISGGAHSSHRSVSGSRTLVLRSHSGISKDVRELIGDCSSHRIISRRRFPADGLKITKLRLRLIYGTDKAIYGVSSDEVIGTVMT</sequence>
<comment type="caution">
    <text evidence="2">The sequence shown here is derived from an EMBL/GenBank/DDBJ whole genome shotgun (WGS) entry which is preliminary data.</text>
</comment>
<keyword evidence="1" id="KW-1133">Transmembrane helix</keyword>
<keyword evidence="3" id="KW-1185">Reference proteome</keyword>
<keyword evidence="1" id="KW-0812">Transmembrane</keyword>
<evidence type="ECO:0000256" key="1">
    <source>
        <dbReference type="SAM" id="Phobius"/>
    </source>
</evidence>
<dbReference type="EMBL" id="JBFDAA010000005">
    <property type="protein sequence ID" value="KAL1132727.1"/>
    <property type="molecule type" value="Genomic_DNA"/>
</dbReference>
<evidence type="ECO:0000313" key="2">
    <source>
        <dbReference type="EMBL" id="KAL1132727.1"/>
    </source>
</evidence>
<dbReference type="AlphaFoldDB" id="A0ABD0Z1A9"/>
<protein>
    <submittedName>
        <fullName evidence="2">Uncharacterized protein</fullName>
    </submittedName>
</protein>
<organism evidence="2 3">
    <name type="scientific">Ranatra chinensis</name>
    <dbReference type="NCBI Taxonomy" id="642074"/>
    <lineage>
        <taxon>Eukaryota</taxon>
        <taxon>Metazoa</taxon>
        <taxon>Ecdysozoa</taxon>
        <taxon>Arthropoda</taxon>
        <taxon>Hexapoda</taxon>
        <taxon>Insecta</taxon>
        <taxon>Pterygota</taxon>
        <taxon>Neoptera</taxon>
        <taxon>Paraneoptera</taxon>
        <taxon>Hemiptera</taxon>
        <taxon>Heteroptera</taxon>
        <taxon>Panheteroptera</taxon>
        <taxon>Nepomorpha</taxon>
        <taxon>Nepidae</taxon>
        <taxon>Ranatrinae</taxon>
        <taxon>Ranatra</taxon>
    </lineage>
</organism>
<accession>A0ABD0Z1A9</accession>
<dbReference type="Proteomes" id="UP001558652">
    <property type="component" value="Unassembled WGS sequence"/>
</dbReference>
<gene>
    <name evidence="2" type="ORF">AAG570_010679</name>
</gene>
<evidence type="ECO:0000313" key="3">
    <source>
        <dbReference type="Proteomes" id="UP001558652"/>
    </source>
</evidence>